<comment type="caution">
    <text evidence="2">The sequence shown here is derived from an EMBL/GenBank/DDBJ whole genome shotgun (WGS) entry which is preliminary data.</text>
</comment>
<dbReference type="Proteomes" id="UP001295684">
    <property type="component" value="Unassembled WGS sequence"/>
</dbReference>
<feature type="compositionally biased region" description="Low complexity" evidence="1">
    <location>
        <begin position="1"/>
        <end position="10"/>
    </location>
</feature>
<gene>
    <name evidence="2" type="ORF">ECRASSUSDP1_LOCUS14598</name>
</gene>
<sequence>MSSLRSSRSPSPRKPYMMDSPLRNLSKFIPENIKSHFEGKITQNACIKIFDRQSTLSDFPSLESSPKKMMFTSSKKVIEDIIPRFPLKESIKKKFEKVKSKRYQKLSRHSIKEKKRSMPPIRPIEGSISYPYSGEKVVEKLKKNLQKFRDTQNRSHNDMHQECCEKKIKIITPIKGLTILKKGKMKNLSQVSNVIQNCVLSIDTSRYLNLPSVHHFPKMRKEQKNGPIEAEILKNEEKNKKTDGKKHRRAKTRIYRTSDSYESSSSEDIDYDKRYKEILRANNKNRDEFDDLLI</sequence>
<keyword evidence="3" id="KW-1185">Reference proteome</keyword>
<feature type="compositionally biased region" description="Basic residues" evidence="1">
    <location>
        <begin position="243"/>
        <end position="254"/>
    </location>
</feature>
<dbReference type="EMBL" id="CAMPGE010014595">
    <property type="protein sequence ID" value="CAI2373257.1"/>
    <property type="molecule type" value="Genomic_DNA"/>
</dbReference>
<protein>
    <submittedName>
        <fullName evidence="2">Uncharacterized protein</fullName>
    </submittedName>
</protein>
<evidence type="ECO:0000313" key="3">
    <source>
        <dbReference type="Proteomes" id="UP001295684"/>
    </source>
</evidence>
<name>A0AAD1XIC4_EUPCR</name>
<organism evidence="2 3">
    <name type="scientific">Euplotes crassus</name>
    <dbReference type="NCBI Taxonomy" id="5936"/>
    <lineage>
        <taxon>Eukaryota</taxon>
        <taxon>Sar</taxon>
        <taxon>Alveolata</taxon>
        <taxon>Ciliophora</taxon>
        <taxon>Intramacronucleata</taxon>
        <taxon>Spirotrichea</taxon>
        <taxon>Hypotrichia</taxon>
        <taxon>Euplotida</taxon>
        <taxon>Euplotidae</taxon>
        <taxon>Moneuplotes</taxon>
    </lineage>
</organism>
<feature type="region of interest" description="Disordered" evidence="1">
    <location>
        <begin position="218"/>
        <end position="268"/>
    </location>
</feature>
<feature type="compositionally biased region" description="Basic and acidic residues" evidence="1">
    <location>
        <begin position="231"/>
        <end position="242"/>
    </location>
</feature>
<evidence type="ECO:0000313" key="2">
    <source>
        <dbReference type="EMBL" id="CAI2373257.1"/>
    </source>
</evidence>
<accession>A0AAD1XIC4</accession>
<dbReference type="AlphaFoldDB" id="A0AAD1XIC4"/>
<feature type="compositionally biased region" description="Basic residues" evidence="1">
    <location>
        <begin position="106"/>
        <end position="117"/>
    </location>
</feature>
<reference evidence="2" key="1">
    <citation type="submission" date="2023-07" db="EMBL/GenBank/DDBJ databases">
        <authorList>
            <consortium name="AG Swart"/>
            <person name="Singh M."/>
            <person name="Singh A."/>
            <person name="Seah K."/>
            <person name="Emmerich C."/>
        </authorList>
    </citation>
    <scope>NUCLEOTIDE SEQUENCE</scope>
    <source>
        <strain evidence="2">DP1</strain>
    </source>
</reference>
<feature type="region of interest" description="Disordered" evidence="1">
    <location>
        <begin position="106"/>
        <end position="125"/>
    </location>
</feature>
<feature type="region of interest" description="Disordered" evidence="1">
    <location>
        <begin position="1"/>
        <end position="20"/>
    </location>
</feature>
<proteinExistence type="predicted"/>
<evidence type="ECO:0000256" key="1">
    <source>
        <dbReference type="SAM" id="MobiDB-lite"/>
    </source>
</evidence>